<gene>
    <name evidence="2" type="ORF">G8L30_000797</name>
    <name evidence="3" type="ORF">G9F29_001995</name>
</gene>
<dbReference type="EMBL" id="DAAVEW010000002">
    <property type="protein sequence ID" value="HAF4426190.1"/>
    <property type="molecule type" value="Genomic_DNA"/>
</dbReference>
<reference evidence="3" key="2">
    <citation type="submission" date="2020-02" db="EMBL/GenBank/DDBJ databases">
        <authorList>
            <consortium name="NCBI Pathogen Detection Project"/>
        </authorList>
    </citation>
    <scope>NUCLEOTIDE SEQUENCE</scope>
    <source>
        <strain evidence="3">MA.CK_93/00015421</strain>
        <strain evidence="2">MA.CK_99/00002863-2</strain>
    </source>
</reference>
<keyword evidence="1" id="KW-1133">Transmembrane helix</keyword>
<keyword evidence="1" id="KW-0472">Membrane</keyword>
<proteinExistence type="predicted"/>
<reference evidence="3" key="1">
    <citation type="journal article" date="2018" name="Genome Biol.">
        <title>SKESA: strategic k-mer extension for scrupulous assemblies.</title>
        <authorList>
            <person name="Souvorov A."/>
            <person name="Agarwala R."/>
            <person name="Lipman D.J."/>
        </authorList>
    </citation>
    <scope>NUCLEOTIDE SEQUENCE</scope>
    <source>
        <strain evidence="3">MA.CK_93/00015421</strain>
        <strain evidence="2">MA.CK_99/00002863-2</strain>
    </source>
</reference>
<comment type="caution">
    <text evidence="3">The sequence shown here is derived from an EMBL/GenBank/DDBJ whole genome shotgun (WGS) entry which is preliminary data.</text>
</comment>
<evidence type="ECO:0000313" key="2">
    <source>
        <dbReference type="EMBL" id="HAF4426190.1"/>
    </source>
</evidence>
<dbReference type="AlphaFoldDB" id="A0A747TQF7"/>
<dbReference type="EMBL" id="DAAVHI010000006">
    <property type="protein sequence ID" value="HAF4740285.1"/>
    <property type="molecule type" value="Genomic_DNA"/>
</dbReference>
<evidence type="ECO:0000313" key="3">
    <source>
        <dbReference type="EMBL" id="HAF4740285.1"/>
    </source>
</evidence>
<accession>A0A747TQF7</accession>
<name>A0A747TQF7_SALER</name>
<protein>
    <submittedName>
        <fullName evidence="3">Uncharacterized protein</fullName>
    </submittedName>
</protein>
<feature type="transmembrane region" description="Helical" evidence="1">
    <location>
        <begin position="6"/>
        <end position="25"/>
    </location>
</feature>
<evidence type="ECO:0000256" key="1">
    <source>
        <dbReference type="SAM" id="Phobius"/>
    </source>
</evidence>
<keyword evidence="1" id="KW-0812">Transmembrane</keyword>
<sequence length="156" mass="17303">MNILPFAIGLIVGAAGVAVSITIIFRKKKRKSLKQKLTPHMPEFHESMDSALSKSKALLSSADYLYAIENGALAATWHTSKFACNIPSHQDRDLQTFAIQNSWGLKKGLVRPNANGFLDELSLPRCGCYLTYLYNLGSLPPEMLTKKYAKLSKKTK</sequence>
<organism evidence="3">
    <name type="scientific">Salmonella enterica</name>
    <name type="common">Salmonella choleraesuis</name>
    <dbReference type="NCBI Taxonomy" id="28901"/>
    <lineage>
        <taxon>Bacteria</taxon>
        <taxon>Pseudomonadati</taxon>
        <taxon>Pseudomonadota</taxon>
        <taxon>Gammaproteobacteria</taxon>
        <taxon>Enterobacterales</taxon>
        <taxon>Enterobacteriaceae</taxon>
        <taxon>Salmonella</taxon>
    </lineage>
</organism>